<keyword evidence="3" id="KW-0276">Fatty acid metabolism</keyword>
<dbReference type="InterPro" id="IPR001753">
    <property type="entry name" value="Enoyl-CoA_hydra/iso"/>
</dbReference>
<dbReference type="NCBIfam" id="NF005699">
    <property type="entry name" value="PRK07509.1"/>
    <property type="match status" value="1"/>
</dbReference>
<dbReference type="CDD" id="cd06558">
    <property type="entry name" value="crotonase-like"/>
    <property type="match status" value="1"/>
</dbReference>
<evidence type="ECO:0000256" key="1">
    <source>
        <dbReference type="ARBA" id="ARBA00005005"/>
    </source>
</evidence>
<keyword evidence="5" id="KW-0413">Isomerase</keyword>
<reference evidence="7 8" key="1">
    <citation type="submission" date="2021-12" db="EMBL/GenBank/DDBJ databases">
        <title>Sinirhodobacter sp. WL0062 is a bacterium isolated from seawater.</title>
        <authorList>
            <person name="Wang L."/>
            <person name="He W."/>
            <person name="Zhang D.-F."/>
        </authorList>
    </citation>
    <scope>NUCLEOTIDE SEQUENCE [LARGE SCALE GENOMIC DNA]</scope>
    <source>
        <strain evidence="7 8">WL0062</strain>
    </source>
</reference>
<comment type="pathway">
    <text evidence="1">Lipid metabolism; fatty acid beta-oxidation.</text>
</comment>
<dbReference type="PANTHER" id="PTHR43149">
    <property type="entry name" value="ENOYL-COA HYDRATASE"/>
    <property type="match status" value="1"/>
</dbReference>
<dbReference type="EMBL" id="JAJUOS010000005">
    <property type="protein sequence ID" value="MCE5973522.1"/>
    <property type="molecule type" value="Genomic_DNA"/>
</dbReference>
<organism evidence="7 8">
    <name type="scientific">Rhodobacter flavimaris</name>
    <dbReference type="NCBI Taxonomy" id="2907145"/>
    <lineage>
        <taxon>Bacteria</taxon>
        <taxon>Pseudomonadati</taxon>
        <taxon>Pseudomonadota</taxon>
        <taxon>Alphaproteobacteria</taxon>
        <taxon>Rhodobacterales</taxon>
        <taxon>Rhodobacter group</taxon>
        <taxon>Rhodobacter</taxon>
    </lineage>
</organism>
<dbReference type="SUPFAM" id="SSF52096">
    <property type="entry name" value="ClpP/crotonase"/>
    <property type="match status" value="1"/>
</dbReference>
<accession>A0ABS8YUJ7</accession>
<dbReference type="Proteomes" id="UP001521181">
    <property type="component" value="Unassembled WGS sequence"/>
</dbReference>
<keyword evidence="8" id="KW-1185">Reference proteome</keyword>
<evidence type="ECO:0000256" key="5">
    <source>
        <dbReference type="ARBA" id="ARBA00023235"/>
    </source>
</evidence>
<dbReference type="Pfam" id="PF00378">
    <property type="entry name" value="ECH_1"/>
    <property type="match status" value="1"/>
</dbReference>
<proteinExistence type="inferred from homology"/>
<evidence type="ECO:0000256" key="6">
    <source>
        <dbReference type="RuleBase" id="RU003707"/>
    </source>
</evidence>
<evidence type="ECO:0000256" key="4">
    <source>
        <dbReference type="ARBA" id="ARBA00023098"/>
    </source>
</evidence>
<gene>
    <name evidence="7" type="ORF">LZA78_08525</name>
</gene>
<protein>
    <submittedName>
        <fullName evidence="7">Crotonase/enoyl-CoA hydratase family protein</fullName>
    </submittedName>
</protein>
<dbReference type="Gene3D" id="1.10.12.10">
    <property type="entry name" value="Lyase 2-enoyl-coa Hydratase, Chain A, domain 2"/>
    <property type="match status" value="1"/>
</dbReference>
<dbReference type="PANTHER" id="PTHR43149:SF1">
    <property type="entry name" value="DELTA(3,5)-DELTA(2,4)-DIENOYL-COA ISOMERASE, MITOCHONDRIAL"/>
    <property type="match status" value="1"/>
</dbReference>
<evidence type="ECO:0000313" key="7">
    <source>
        <dbReference type="EMBL" id="MCE5973522.1"/>
    </source>
</evidence>
<dbReference type="InterPro" id="IPR014748">
    <property type="entry name" value="Enoyl-CoA_hydra_C"/>
</dbReference>
<dbReference type="InterPro" id="IPR018376">
    <property type="entry name" value="Enoyl-CoA_hyd/isom_CS"/>
</dbReference>
<keyword evidence="4" id="KW-0443">Lipid metabolism</keyword>
<sequence length="261" mass="27898">MATVTIEVLGGIAYVSLSRPEKMNAVTFDMIEEMIAAGEELAAMPDLRAVVLVGEGRAFCAGLDVSNFARLAMGGAEELIMPRSHGEANRFQQFSLIWRALPVPVIAALHGVVFGAGFQLAMGADIRVAAPATRLSIMEMKWGLIPDMGGMVTLPELVRPDVLRRLTYSAEEIEARQALDWGLVTELAEDPFARASQLAEAIAARSPSAIRAAKRLIATAYSAPAAQVLLAESREQVDLIGKPDQMEVVAANLQGRAPAFA</sequence>
<dbReference type="InterPro" id="IPR029045">
    <property type="entry name" value="ClpP/crotonase-like_dom_sf"/>
</dbReference>
<name>A0ABS8YUJ7_9RHOB</name>
<evidence type="ECO:0000313" key="8">
    <source>
        <dbReference type="Proteomes" id="UP001521181"/>
    </source>
</evidence>
<dbReference type="Gene3D" id="3.90.226.10">
    <property type="entry name" value="2-enoyl-CoA Hydratase, Chain A, domain 1"/>
    <property type="match status" value="1"/>
</dbReference>
<dbReference type="PROSITE" id="PS00166">
    <property type="entry name" value="ENOYL_COA_HYDRATASE"/>
    <property type="match status" value="1"/>
</dbReference>
<evidence type="ECO:0000256" key="2">
    <source>
        <dbReference type="ARBA" id="ARBA00005254"/>
    </source>
</evidence>
<dbReference type="RefSeq" id="WP_233676508.1">
    <property type="nucleotide sequence ID" value="NZ_JAJUOS010000005.1"/>
</dbReference>
<comment type="similarity">
    <text evidence="2 6">Belongs to the enoyl-CoA hydratase/isomerase family.</text>
</comment>
<comment type="caution">
    <text evidence="7">The sequence shown here is derived from an EMBL/GenBank/DDBJ whole genome shotgun (WGS) entry which is preliminary data.</text>
</comment>
<dbReference type="InterPro" id="IPR045002">
    <property type="entry name" value="Ech1-like"/>
</dbReference>
<evidence type="ECO:0000256" key="3">
    <source>
        <dbReference type="ARBA" id="ARBA00022832"/>
    </source>
</evidence>